<dbReference type="EMBL" id="CM055732">
    <property type="protein sequence ID" value="KAJ8011176.1"/>
    <property type="molecule type" value="Genomic_DNA"/>
</dbReference>
<organism evidence="1 2">
    <name type="scientific">Dallia pectoralis</name>
    <name type="common">Alaska blackfish</name>
    <dbReference type="NCBI Taxonomy" id="75939"/>
    <lineage>
        <taxon>Eukaryota</taxon>
        <taxon>Metazoa</taxon>
        <taxon>Chordata</taxon>
        <taxon>Craniata</taxon>
        <taxon>Vertebrata</taxon>
        <taxon>Euteleostomi</taxon>
        <taxon>Actinopterygii</taxon>
        <taxon>Neopterygii</taxon>
        <taxon>Teleostei</taxon>
        <taxon>Protacanthopterygii</taxon>
        <taxon>Esociformes</taxon>
        <taxon>Umbridae</taxon>
        <taxon>Dallia</taxon>
    </lineage>
</organism>
<dbReference type="Proteomes" id="UP001157502">
    <property type="component" value="Chromosome 5"/>
</dbReference>
<proteinExistence type="predicted"/>
<comment type="caution">
    <text evidence="1">The sequence shown here is derived from an EMBL/GenBank/DDBJ whole genome shotgun (WGS) entry which is preliminary data.</text>
</comment>
<accession>A0ACC2H5I9</accession>
<gene>
    <name evidence="1" type="ORF">DPEC_G00055450</name>
</gene>
<sequence length="81" mass="9302">MSVSSLSSNDKYHLTWLTWLLYQLTQLQREANKLPGRPESDEKPESRREAVPVVLTQGLSGGSRMRKVGCKVFFWKSWTAC</sequence>
<name>A0ACC2H5I9_DALPE</name>
<keyword evidence="2" id="KW-1185">Reference proteome</keyword>
<evidence type="ECO:0000313" key="2">
    <source>
        <dbReference type="Proteomes" id="UP001157502"/>
    </source>
</evidence>
<evidence type="ECO:0000313" key="1">
    <source>
        <dbReference type="EMBL" id="KAJ8011176.1"/>
    </source>
</evidence>
<protein>
    <submittedName>
        <fullName evidence="1">Uncharacterized protein</fullName>
    </submittedName>
</protein>
<reference evidence="1" key="1">
    <citation type="submission" date="2021-05" db="EMBL/GenBank/DDBJ databases">
        <authorList>
            <person name="Pan Q."/>
            <person name="Jouanno E."/>
            <person name="Zahm M."/>
            <person name="Klopp C."/>
            <person name="Cabau C."/>
            <person name="Louis A."/>
            <person name="Berthelot C."/>
            <person name="Parey E."/>
            <person name="Roest Crollius H."/>
            <person name="Montfort J."/>
            <person name="Robinson-Rechavi M."/>
            <person name="Bouchez O."/>
            <person name="Lampietro C."/>
            <person name="Lopez Roques C."/>
            <person name="Donnadieu C."/>
            <person name="Postlethwait J."/>
            <person name="Bobe J."/>
            <person name="Dillon D."/>
            <person name="Chandos A."/>
            <person name="von Hippel F."/>
            <person name="Guiguen Y."/>
        </authorList>
    </citation>
    <scope>NUCLEOTIDE SEQUENCE</scope>
    <source>
        <strain evidence="1">YG-Jan2019</strain>
    </source>
</reference>